<dbReference type="Proteomes" id="UP000678243">
    <property type="component" value="Unassembled WGS sequence"/>
</dbReference>
<name>A0ABS5IJT8_9MICO</name>
<dbReference type="RefSeq" id="WP_211541313.1">
    <property type="nucleotide sequence ID" value="NZ_JAGTUK010000001.1"/>
</dbReference>
<keyword evidence="2" id="KW-1185">Reference proteome</keyword>
<dbReference type="EMBL" id="JAGTUK010000001">
    <property type="protein sequence ID" value="MBS0023214.1"/>
    <property type="molecule type" value="Genomic_DNA"/>
</dbReference>
<evidence type="ECO:0000313" key="1">
    <source>
        <dbReference type="EMBL" id="MBS0023214.1"/>
    </source>
</evidence>
<organism evidence="1 2">
    <name type="scientific">Microbacterium paraoxydans</name>
    <dbReference type="NCBI Taxonomy" id="199592"/>
    <lineage>
        <taxon>Bacteria</taxon>
        <taxon>Bacillati</taxon>
        <taxon>Actinomycetota</taxon>
        <taxon>Actinomycetes</taxon>
        <taxon>Micrococcales</taxon>
        <taxon>Microbacteriaceae</taxon>
        <taxon>Microbacterium</taxon>
    </lineage>
</organism>
<protein>
    <submittedName>
        <fullName evidence="1">Uncharacterized protein</fullName>
    </submittedName>
</protein>
<proteinExistence type="predicted"/>
<gene>
    <name evidence="1" type="ORF">KE274_03750</name>
</gene>
<sequence length="379" mass="42907">MVDARYALVWPRELFDWEARRVVQLPDEVILDAIGHLLREAFQDSAVVDTYTHESGANAGPWAAEAEYDRARAWLRKLLANESKLMPYVPPRYFAQREGPTSVSEAEPTKLLSLAFAELLLDLQDHGYFPEVLPRDCVDNRTSWEYVSSRAARAMHLPFDWDGEARDALTWDESTLYSLIEYFHDGAQRPRTPGSFHDYGDCGNHYAEHSAESGGVVYRWRVNTLLETYGVELRLGTRGDERGRLIRHFGTALDAAADSRATAGADNTEDEVAHAIRMFRERGATLIQRRQSLALLAGALETRRKDAKLVLGKDESDLFNIANNFGIRHRNDQQRMAYGDEFLDYMFATMLAAVTLLEELEQRAGDLSFGRAPTRLATS</sequence>
<accession>A0ABS5IJT8</accession>
<reference evidence="1 2" key="1">
    <citation type="submission" date="2021-04" db="EMBL/GenBank/DDBJ databases">
        <title>Whole genome analysis of root endophytic bacterium Microbacterium paraoxydans ku-mp colonizing RP-bio226 rice variety.</title>
        <authorList>
            <person name="Ulaganathan K."/>
            <person name="Latha B."/>
        </authorList>
    </citation>
    <scope>NUCLEOTIDE SEQUENCE [LARGE SCALE GENOMIC DNA]</scope>
    <source>
        <strain evidence="2">ku-mp</strain>
    </source>
</reference>
<comment type="caution">
    <text evidence="1">The sequence shown here is derived from an EMBL/GenBank/DDBJ whole genome shotgun (WGS) entry which is preliminary data.</text>
</comment>
<evidence type="ECO:0000313" key="2">
    <source>
        <dbReference type="Proteomes" id="UP000678243"/>
    </source>
</evidence>